<gene>
    <name evidence="1" type="ORF">LX66_3559</name>
</gene>
<dbReference type="EMBL" id="VLLG01000004">
    <property type="protein sequence ID" value="TWI86305.1"/>
    <property type="molecule type" value="Genomic_DNA"/>
</dbReference>
<protein>
    <recommendedName>
        <fullName evidence="3">Phage Mu protein F like protein</fullName>
    </recommendedName>
</protein>
<dbReference type="OrthoDB" id="661150at2"/>
<comment type="caution">
    <text evidence="1">The sequence shown here is derived from an EMBL/GenBank/DDBJ whole genome shotgun (WGS) entry which is preliminary data.</text>
</comment>
<reference evidence="1 2" key="1">
    <citation type="journal article" date="2013" name="Stand. Genomic Sci.">
        <title>Genomic Encyclopedia of Type Strains, Phase I: The one thousand microbial genomes (KMG-I) project.</title>
        <authorList>
            <person name="Kyrpides N.C."/>
            <person name="Woyke T."/>
            <person name="Eisen J.A."/>
            <person name="Garrity G."/>
            <person name="Lilburn T.G."/>
            <person name="Beck B.J."/>
            <person name="Whitman W.B."/>
            <person name="Hugenholtz P."/>
            <person name="Klenk H.P."/>
        </authorList>
    </citation>
    <scope>NUCLEOTIDE SEQUENCE [LARGE SCALE GENOMIC DNA]</scope>
    <source>
        <strain evidence="1 2">DSM 13484</strain>
    </source>
</reference>
<accession>A0A562SY62</accession>
<dbReference type="RefSeq" id="WP_145716017.1">
    <property type="nucleotide sequence ID" value="NZ_BAAAFY010000005.1"/>
</dbReference>
<dbReference type="AlphaFoldDB" id="A0A562SY62"/>
<dbReference type="Proteomes" id="UP000316778">
    <property type="component" value="Unassembled WGS sequence"/>
</dbReference>
<name>A0A562SY62_CHIJA</name>
<evidence type="ECO:0008006" key="3">
    <source>
        <dbReference type="Google" id="ProtNLM"/>
    </source>
</evidence>
<evidence type="ECO:0000313" key="2">
    <source>
        <dbReference type="Proteomes" id="UP000316778"/>
    </source>
</evidence>
<organism evidence="1 2">
    <name type="scientific">Chitinophaga japonensis</name>
    <name type="common">Flexibacter japonensis</name>
    <dbReference type="NCBI Taxonomy" id="104662"/>
    <lineage>
        <taxon>Bacteria</taxon>
        <taxon>Pseudomonadati</taxon>
        <taxon>Bacteroidota</taxon>
        <taxon>Chitinophagia</taxon>
        <taxon>Chitinophagales</taxon>
        <taxon>Chitinophagaceae</taxon>
        <taxon>Chitinophaga</taxon>
    </lineage>
</organism>
<sequence>MDEQQQYNRKLISLLNKKERQVRQLYYDAIVELAGLAATLPYKQTIFNLSLYPLLRRRVDYLLRDMAKKMEVVIVNGIDQAWQLSDDKNRVFLDKRLKGYKLSNKARKTYYDTNAQAKTTFKSRQENGLNLSERVWNAVEPFKRELELGLSAGIARGESAATMATRMKRNLKEPDRIFRSVVDKDGRIRLSKAARNYHPGQGVYRSSYKNALRLTRTENNMAYRTADYERWDSQPFVVGIEIRLSNAHPKYDICDPLAGKYPKGFKWTGWHPQCICYQTPILITREEMDKHQDEILGLAKWDGKSVNQVNDAPAAFYKYLDNNDEKINRLSNAPYWVKDNPSFTTALK</sequence>
<evidence type="ECO:0000313" key="1">
    <source>
        <dbReference type="EMBL" id="TWI86305.1"/>
    </source>
</evidence>
<proteinExistence type="predicted"/>
<keyword evidence="2" id="KW-1185">Reference proteome</keyword>